<dbReference type="Gene3D" id="3.20.20.370">
    <property type="entry name" value="Glycoside hydrolase/deacetylase"/>
    <property type="match status" value="1"/>
</dbReference>
<protein>
    <recommendedName>
        <fullName evidence="4">NodB homology domain-containing protein</fullName>
    </recommendedName>
</protein>
<name>G7DX83_MIXOS</name>
<sequence>MSRTCYRIAALVFLASLVRAQIPAGTTAGEGGPTSGPSSSPEAAGYTCDASVCKLPACQCASLTPPGGISPKDTPMFITWTNDDAVQTYTVDAVSQFLGNRTNPNGCPVKSTYFVSLAYTNYSLVTDLLVAGNEIADHTMTHVGDASAEEINGNMIALNTLAGVPLSAIQGFRAPFLNYTPAQMTRLHTAGFTYDSSVSAASPCDAVNTDCYWPYTLDSGFANDCLSVDGLCQGKTKLPGMWEIPMYATFGNDSASDISLMDPYLDDANPDNVLAKLKSTFLTHYNGNRAPFGLYMHPIHLASDYPGVPKPALQINMLNEFLSWAQDLPGVWIVTNQQLLAYAKNPQTLSNLAAVTELGCSVPDVSEKICNGMPANEAGLQSTCVVEGNYFSTCYGCPSSLPTPDTPLPAQVAASDGDQLRFRLPSNCSTAWFDPVKNECLCTGDVCAFSDITRPIGPNGASLHPSAGTDSTSTATVASFAPFSSDSVRSSLSFASLAAATLVLGLMRAAAVALAAVAHSVYAQTSSETPGSTPLYITEPACGFFECHVAYYEGSNYLVNWLNPPSGNVVISLNNQNDTTQSFVIAASTPATTSDCNAGSGYGVPVSGVACGAFAFTVPSAWPVTGPLYSISVVSQSDATVAGYTDRIEVHPANSTAVAVPATVVPIAVASATSVSGAFSAISTGTAAANATAASSGASSVASTTAPASSSVSQASSVASSAASSASASASASSTPSSSGTTLIARPLVALAALLFSL</sequence>
<dbReference type="OrthoDB" id="504708at2759"/>
<evidence type="ECO:0000313" key="2">
    <source>
        <dbReference type="EMBL" id="GAA95193.1"/>
    </source>
</evidence>
<dbReference type="PANTHER" id="PTHR45985">
    <property type="match status" value="1"/>
</dbReference>
<reference evidence="2 3" key="1">
    <citation type="journal article" date="2011" name="J. Gen. Appl. Microbiol.">
        <title>Draft genome sequencing of the enigmatic basidiomycete Mixia osmundae.</title>
        <authorList>
            <person name="Nishida H."/>
            <person name="Nagatsuka Y."/>
            <person name="Sugiyama J."/>
        </authorList>
    </citation>
    <scope>NUCLEOTIDE SEQUENCE [LARGE SCALE GENOMIC DNA]</scope>
    <source>
        <strain evidence="3">CBS 9802 / IAM 14324 / JCM 22182 / KY 12970</strain>
    </source>
</reference>
<comment type="caution">
    <text evidence="2">The sequence shown here is derived from an EMBL/GenBank/DDBJ whole genome shotgun (WGS) entry which is preliminary data.</text>
</comment>
<dbReference type="AlphaFoldDB" id="G7DX83"/>
<dbReference type="InParanoid" id="G7DX83"/>
<dbReference type="eggNOG" id="ENOG502QW08">
    <property type="taxonomic scope" value="Eukaryota"/>
</dbReference>
<proteinExistence type="predicted"/>
<dbReference type="InterPro" id="IPR011330">
    <property type="entry name" value="Glyco_hydro/deAcase_b/a-brl"/>
</dbReference>
<dbReference type="InterPro" id="IPR052740">
    <property type="entry name" value="CE4"/>
</dbReference>
<dbReference type="STRING" id="764103.G7DX83"/>
<dbReference type="SUPFAM" id="SSF88713">
    <property type="entry name" value="Glycoside hydrolase/deacetylase"/>
    <property type="match status" value="1"/>
</dbReference>
<feature type="chain" id="PRO_5009955559" description="NodB homology domain-containing protein" evidence="1">
    <location>
        <begin position="21"/>
        <end position="758"/>
    </location>
</feature>
<dbReference type="PANTHER" id="PTHR45985:SF3">
    <property type="entry name" value="CHITIN DEACETYLASE-LIKE 4"/>
    <property type="match status" value="1"/>
</dbReference>
<dbReference type="GO" id="GO:0005975">
    <property type="term" value="P:carbohydrate metabolic process"/>
    <property type="evidence" value="ECO:0007669"/>
    <property type="project" value="InterPro"/>
</dbReference>
<dbReference type="EMBL" id="BABT02000059">
    <property type="protein sequence ID" value="GAA95193.1"/>
    <property type="molecule type" value="Genomic_DNA"/>
</dbReference>
<reference evidence="2 3" key="2">
    <citation type="journal article" date="2012" name="Open Biol.">
        <title>Characteristics of nucleosomes and linker DNA regions on the genome of the basidiomycete Mixia osmundae revealed by mono- and dinucleosome mapping.</title>
        <authorList>
            <person name="Nishida H."/>
            <person name="Kondo S."/>
            <person name="Matsumoto T."/>
            <person name="Suzuki Y."/>
            <person name="Yoshikawa H."/>
            <person name="Taylor T.D."/>
            <person name="Sugiyama J."/>
        </authorList>
    </citation>
    <scope>NUCLEOTIDE SEQUENCE [LARGE SCALE GENOMIC DNA]</scope>
    <source>
        <strain evidence="3">CBS 9802 / IAM 14324 / JCM 22182 / KY 12970</strain>
    </source>
</reference>
<organism evidence="2 3">
    <name type="scientific">Mixia osmundae (strain CBS 9802 / IAM 14324 / JCM 22182 / KY 12970)</name>
    <dbReference type="NCBI Taxonomy" id="764103"/>
    <lineage>
        <taxon>Eukaryota</taxon>
        <taxon>Fungi</taxon>
        <taxon>Dikarya</taxon>
        <taxon>Basidiomycota</taxon>
        <taxon>Pucciniomycotina</taxon>
        <taxon>Mixiomycetes</taxon>
        <taxon>Mixiales</taxon>
        <taxon>Mixiaceae</taxon>
        <taxon>Mixia</taxon>
    </lineage>
</organism>
<dbReference type="Proteomes" id="UP000009131">
    <property type="component" value="Unassembled WGS sequence"/>
</dbReference>
<dbReference type="RefSeq" id="XP_014571237.1">
    <property type="nucleotide sequence ID" value="XM_014715751.1"/>
</dbReference>
<dbReference type="CDD" id="cd10919">
    <property type="entry name" value="CE4_CDA_like"/>
    <property type="match status" value="1"/>
</dbReference>
<dbReference type="HOGENOM" id="CLU_367636_0_0_1"/>
<dbReference type="OMA" id="TCDWKDS"/>
<evidence type="ECO:0008006" key="4">
    <source>
        <dbReference type="Google" id="ProtNLM"/>
    </source>
</evidence>
<accession>G7DX83</accession>
<evidence type="ECO:0000313" key="3">
    <source>
        <dbReference type="Proteomes" id="UP000009131"/>
    </source>
</evidence>
<keyword evidence="1" id="KW-0732">Signal</keyword>
<feature type="signal peptide" evidence="1">
    <location>
        <begin position="1"/>
        <end position="20"/>
    </location>
</feature>
<keyword evidence="3" id="KW-1185">Reference proteome</keyword>
<gene>
    <name evidence="2" type="primary">Mo01848</name>
    <name evidence="2" type="ORF">E5Q_01848</name>
</gene>
<evidence type="ECO:0000256" key="1">
    <source>
        <dbReference type="SAM" id="SignalP"/>
    </source>
</evidence>